<dbReference type="CDD" id="cd22823">
    <property type="entry name" value="Gal_Rha_Lectin"/>
    <property type="match status" value="1"/>
</dbReference>
<evidence type="ECO:0000313" key="5">
    <source>
        <dbReference type="Proteomes" id="UP001195483"/>
    </source>
</evidence>
<dbReference type="Proteomes" id="UP001195483">
    <property type="component" value="Unassembled WGS sequence"/>
</dbReference>
<comment type="caution">
    <text evidence="4">The sequence shown here is derived from an EMBL/GenBank/DDBJ whole genome shotgun (WGS) entry which is preliminary data.</text>
</comment>
<name>A0AAE0RSS1_9BIVA</name>
<proteinExistence type="predicted"/>
<reference evidence="4" key="2">
    <citation type="journal article" date="2021" name="Genome Biol. Evol.">
        <title>Developing a high-quality reference genome for a parasitic bivalve with doubly uniparental inheritance (Bivalvia: Unionida).</title>
        <authorList>
            <person name="Smith C.H."/>
        </authorList>
    </citation>
    <scope>NUCLEOTIDE SEQUENCE</scope>
    <source>
        <strain evidence="4">CHS0354</strain>
        <tissue evidence="4">Mantle</tissue>
    </source>
</reference>
<protein>
    <submittedName>
        <fullName evidence="4">Uncharacterized protein</fullName>
    </submittedName>
</protein>
<accession>A0AAE0RSS1</accession>
<dbReference type="AlphaFoldDB" id="A0AAE0RSS1"/>
<reference evidence="4" key="1">
    <citation type="journal article" date="2021" name="Genome Biol. Evol.">
        <title>A High-Quality Reference Genome for a Parasitic Bivalve with Doubly Uniparental Inheritance (Bivalvia: Unionida).</title>
        <authorList>
            <person name="Smith C.H."/>
        </authorList>
    </citation>
    <scope>NUCLEOTIDE SEQUENCE</scope>
    <source>
        <strain evidence="4">CHS0354</strain>
    </source>
</reference>
<dbReference type="EMBL" id="JAEAOA010000640">
    <property type="protein sequence ID" value="KAK3578838.1"/>
    <property type="molecule type" value="Genomic_DNA"/>
</dbReference>
<sequence>MRGLTIVLFALEFCLCCVLGQKLQYINVSRAYGCWGEHDNFTKMKTNCSDSTVIAVKEVRAGAKLSSIVQCQRPVNKTDNITFFNECCNKDSITSSNDCTFPYDYPNLYDWCSGKRTCDQNRDLHVSNQVIYDCPNGNYGYSDQGTHHSTYMVFKYYCIEEKLIAACPSQSTLEGKVVYLWNDDYISRIAKDCNCSIETQTDNSTIKIYTLHNDLKSNSNNSCIDNASILFTTRNGTTKLQITCQEKHNMTEIFSSYLWMIFSTNTFSRKTNGSFWFAFEATKKTDNVTIKCFSDVNSIPTSGAPSRPPPGLPLVWIIIAVIGSLIFLIILVICCMKCSSDSPARSNQIQSDDIERKPAKSPALVNPGNTKWMMAGPVVSGDNPPSATRRTKRRTKSRNLQENATPKSNVLTTGFEAGAALKEHTNSGKTRKAQKKKKRKKKRKHRRKAYEEQDPVENASTENDALPSKDDGKNADKLVESGGDKREQY</sequence>
<evidence type="ECO:0000256" key="1">
    <source>
        <dbReference type="SAM" id="MobiDB-lite"/>
    </source>
</evidence>
<keyword evidence="2" id="KW-1133">Transmembrane helix</keyword>
<keyword evidence="2" id="KW-0472">Membrane</keyword>
<feature type="compositionally biased region" description="Polar residues" evidence="1">
    <location>
        <begin position="400"/>
        <end position="412"/>
    </location>
</feature>
<keyword evidence="2" id="KW-0812">Transmembrane</keyword>
<reference evidence="4" key="3">
    <citation type="submission" date="2023-05" db="EMBL/GenBank/DDBJ databases">
        <authorList>
            <person name="Smith C.H."/>
        </authorList>
    </citation>
    <scope>NUCLEOTIDE SEQUENCE</scope>
    <source>
        <strain evidence="4">CHS0354</strain>
        <tissue evidence="4">Mantle</tissue>
    </source>
</reference>
<feature type="transmembrane region" description="Helical" evidence="2">
    <location>
        <begin position="314"/>
        <end position="336"/>
    </location>
</feature>
<keyword evidence="5" id="KW-1185">Reference proteome</keyword>
<evidence type="ECO:0000256" key="3">
    <source>
        <dbReference type="SAM" id="SignalP"/>
    </source>
</evidence>
<feature type="compositionally biased region" description="Basic and acidic residues" evidence="1">
    <location>
        <begin position="467"/>
        <end position="489"/>
    </location>
</feature>
<gene>
    <name evidence="4" type="ORF">CHS0354_010189</name>
</gene>
<organism evidence="4 5">
    <name type="scientific">Potamilus streckersoni</name>
    <dbReference type="NCBI Taxonomy" id="2493646"/>
    <lineage>
        <taxon>Eukaryota</taxon>
        <taxon>Metazoa</taxon>
        <taxon>Spiralia</taxon>
        <taxon>Lophotrochozoa</taxon>
        <taxon>Mollusca</taxon>
        <taxon>Bivalvia</taxon>
        <taxon>Autobranchia</taxon>
        <taxon>Heteroconchia</taxon>
        <taxon>Palaeoheterodonta</taxon>
        <taxon>Unionida</taxon>
        <taxon>Unionoidea</taxon>
        <taxon>Unionidae</taxon>
        <taxon>Ambleminae</taxon>
        <taxon>Lampsilini</taxon>
        <taxon>Potamilus</taxon>
    </lineage>
</organism>
<evidence type="ECO:0000313" key="4">
    <source>
        <dbReference type="EMBL" id="KAK3578838.1"/>
    </source>
</evidence>
<feature type="chain" id="PRO_5042197750" evidence="3">
    <location>
        <begin position="21"/>
        <end position="489"/>
    </location>
</feature>
<evidence type="ECO:0000256" key="2">
    <source>
        <dbReference type="SAM" id="Phobius"/>
    </source>
</evidence>
<feature type="region of interest" description="Disordered" evidence="1">
    <location>
        <begin position="342"/>
        <end position="489"/>
    </location>
</feature>
<keyword evidence="3" id="KW-0732">Signal</keyword>
<feature type="compositionally biased region" description="Polar residues" evidence="1">
    <location>
        <begin position="342"/>
        <end position="351"/>
    </location>
</feature>
<feature type="compositionally biased region" description="Basic residues" evidence="1">
    <location>
        <begin position="429"/>
        <end position="448"/>
    </location>
</feature>
<feature type="signal peptide" evidence="3">
    <location>
        <begin position="1"/>
        <end position="20"/>
    </location>
</feature>